<evidence type="ECO:0000313" key="1">
    <source>
        <dbReference type="EMBL" id="KZV56694.1"/>
    </source>
</evidence>
<gene>
    <name evidence="1" type="ORF">F511_40183</name>
</gene>
<protein>
    <submittedName>
        <fullName evidence="1">Uncharacterized protein</fullName>
    </submittedName>
</protein>
<organism evidence="1 2">
    <name type="scientific">Dorcoceras hygrometricum</name>
    <dbReference type="NCBI Taxonomy" id="472368"/>
    <lineage>
        <taxon>Eukaryota</taxon>
        <taxon>Viridiplantae</taxon>
        <taxon>Streptophyta</taxon>
        <taxon>Embryophyta</taxon>
        <taxon>Tracheophyta</taxon>
        <taxon>Spermatophyta</taxon>
        <taxon>Magnoliopsida</taxon>
        <taxon>eudicotyledons</taxon>
        <taxon>Gunneridae</taxon>
        <taxon>Pentapetalae</taxon>
        <taxon>asterids</taxon>
        <taxon>lamiids</taxon>
        <taxon>Lamiales</taxon>
        <taxon>Gesneriaceae</taxon>
        <taxon>Didymocarpoideae</taxon>
        <taxon>Trichosporeae</taxon>
        <taxon>Loxocarpinae</taxon>
        <taxon>Dorcoceras</taxon>
    </lineage>
</organism>
<keyword evidence="2" id="KW-1185">Reference proteome</keyword>
<proteinExistence type="predicted"/>
<name>A0A2Z7DBP4_9LAMI</name>
<dbReference type="AlphaFoldDB" id="A0A2Z7DBP4"/>
<evidence type="ECO:0000313" key="2">
    <source>
        <dbReference type="Proteomes" id="UP000250235"/>
    </source>
</evidence>
<sequence length="57" mass="6287">MSTLLPFIFQAPVDQLCGLLDTKNITKVRPNLDSCVAGKKYMIKGFLLGAALTFRAR</sequence>
<dbReference type="EMBL" id="KQ987852">
    <property type="protein sequence ID" value="KZV56694.1"/>
    <property type="molecule type" value="Genomic_DNA"/>
</dbReference>
<reference evidence="1 2" key="1">
    <citation type="journal article" date="2015" name="Proc. Natl. Acad. Sci. U.S.A.">
        <title>The resurrection genome of Boea hygrometrica: A blueprint for survival of dehydration.</title>
        <authorList>
            <person name="Xiao L."/>
            <person name="Yang G."/>
            <person name="Zhang L."/>
            <person name="Yang X."/>
            <person name="Zhao S."/>
            <person name="Ji Z."/>
            <person name="Zhou Q."/>
            <person name="Hu M."/>
            <person name="Wang Y."/>
            <person name="Chen M."/>
            <person name="Xu Y."/>
            <person name="Jin H."/>
            <person name="Xiao X."/>
            <person name="Hu G."/>
            <person name="Bao F."/>
            <person name="Hu Y."/>
            <person name="Wan P."/>
            <person name="Li L."/>
            <person name="Deng X."/>
            <person name="Kuang T."/>
            <person name="Xiang C."/>
            <person name="Zhu J.K."/>
            <person name="Oliver M.J."/>
            <person name="He Y."/>
        </authorList>
    </citation>
    <scope>NUCLEOTIDE SEQUENCE [LARGE SCALE GENOMIC DNA]</scope>
    <source>
        <strain evidence="2">cv. XS01</strain>
    </source>
</reference>
<accession>A0A2Z7DBP4</accession>
<dbReference type="Proteomes" id="UP000250235">
    <property type="component" value="Unassembled WGS sequence"/>
</dbReference>